<dbReference type="GeneID" id="25303627"/>
<proteinExistence type="predicted"/>
<keyword evidence="4" id="KW-1185">Reference proteome</keyword>
<accession>A0A0D2H968</accession>
<dbReference type="Gene3D" id="3.40.50.1820">
    <property type="entry name" value="alpha/beta hydrolase"/>
    <property type="match status" value="1"/>
</dbReference>
<sequence>MTAFNWAYVRGAPIRFTRICALYGLNAVLLTLCRLVSPASSLPTNYVTALKSLLLKIFFLKDYKFIYSTPPAAFAASRQITGQGWHAYEVDCNPNLALSDYDAVVLYFHGGGYAIGEPMQYYETFKRWQRKAAQLGTRLAIVSLRYPLSTEQPCPAQRNAALAAYQHLIQQEHVPPSKTILCGDSAGGNLVASLLVYLRDHDDTPRPACSVMISPWLDPSLSKTAESPFAGVDFVYGDGTCEGTRGMAQLIAGKDHSPSDPEISLALSTDLKGIPPHLCCYGTAEVYQEDSKMWIAQCLADGVDVTEYSGKGAVHTFVLGGLTADAKLEEEADGVFLGYIIKHLALNRS</sequence>
<dbReference type="VEuPathDB" id="FungiDB:Z517_04137"/>
<dbReference type="InterPro" id="IPR013094">
    <property type="entry name" value="AB_hydrolase_3"/>
</dbReference>
<dbReference type="RefSeq" id="XP_013284922.1">
    <property type="nucleotide sequence ID" value="XM_013429468.1"/>
</dbReference>
<dbReference type="PANTHER" id="PTHR48081">
    <property type="entry name" value="AB HYDROLASE SUPERFAMILY PROTEIN C4A8.06C"/>
    <property type="match status" value="1"/>
</dbReference>
<dbReference type="GO" id="GO:0016787">
    <property type="term" value="F:hydrolase activity"/>
    <property type="evidence" value="ECO:0007669"/>
    <property type="project" value="UniProtKB-KW"/>
</dbReference>
<feature type="domain" description="Alpha/beta hydrolase fold-3" evidence="2">
    <location>
        <begin position="105"/>
        <end position="318"/>
    </location>
</feature>
<dbReference type="InterPro" id="IPR029058">
    <property type="entry name" value="AB_hydrolase_fold"/>
</dbReference>
<reference evidence="3 4" key="1">
    <citation type="submission" date="2015-01" db="EMBL/GenBank/DDBJ databases">
        <title>The Genome Sequence of Fonsecaea pedrosoi CBS 271.37.</title>
        <authorList>
            <consortium name="The Broad Institute Genomics Platform"/>
            <person name="Cuomo C."/>
            <person name="de Hoog S."/>
            <person name="Gorbushina A."/>
            <person name="Stielow B."/>
            <person name="Teixiera M."/>
            <person name="Abouelleil A."/>
            <person name="Chapman S.B."/>
            <person name="Priest M."/>
            <person name="Young S.K."/>
            <person name="Wortman J."/>
            <person name="Nusbaum C."/>
            <person name="Birren B."/>
        </authorList>
    </citation>
    <scope>NUCLEOTIDE SEQUENCE [LARGE SCALE GENOMIC DNA]</scope>
    <source>
        <strain evidence="3 4">CBS 271.37</strain>
    </source>
</reference>
<evidence type="ECO:0000313" key="3">
    <source>
        <dbReference type="EMBL" id="KIW81114.1"/>
    </source>
</evidence>
<dbReference type="Pfam" id="PF07859">
    <property type="entry name" value="Abhydrolase_3"/>
    <property type="match status" value="1"/>
</dbReference>
<dbReference type="Proteomes" id="UP000053029">
    <property type="component" value="Unassembled WGS sequence"/>
</dbReference>
<dbReference type="PANTHER" id="PTHR48081:SF8">
    <property type="entry name" value="ALPHA_BETA HYDROLASE FOLD-3 DOMAIN-CONTAINING PROTEIN-RELATED"/>
    <property type="match status" value="1"/>
</dbReference>
<dbReference type="EMBL" id="KN846971">
    <property type="protein sequence ID" value="KIW81114.1"/>
    <property type="molecule type" value="Genomic_DNA"/>
</dbReference>
<organism evidence="3 4">
    <name type="scientific">Fonsecaea pedrosoi CBS 271.37</name>
    <dbReference type="NCBI Taxonomy" id="1442368"/>
    <lineage>
        <taxon>Eukaryota</taxon>
        <taxon>Fungi</taxon>
        <taxon>Dikarya</taxon>
        <taxon>Ascomycota</taxon>
        <taxon>Pezizomycotina</taxon>
        <taxon>Eurotiomycetes</taxon>
        <taxon>Chaetothyriomycetidae</taxon>
        <taxon>Chaetothyriales</taxon>
        <taxon>Herpotrichiellaceae</taxon>
        <taxon>Fonsecaea</taxon>
    </lineage>
</organism>
<dbReference type="InterPro" id="IPR050300">
    <property type="entry name" value="GDXG_lipolytic_enzyme"/>
</dbReference>
<keyword evidence="1" id="KW-0378">Hydrolase</keyword>
<dbReference type="STRING" id="1442368.A0A0D2H968"/>
<evidence type="ECO:0000259" key="2">
    <source>
        <dbReference type="Pfam" id="PF07859"/>
    </source>
</evidence>
<name>A0A0D2H968_9EURO</name>
<dbReference type="AlphaFoldDB" id="A0A0D2H968"/>
<dbReference type="SUPFAM" id="SSF53474">
    <property type="entry name" value="alpha/beta-Hydrolases"/>
    <property type="match status" value="1"/>
</dbReference>
<dbReference type="OrthoDB" id="4104581at2759"/>
<evidence type="ECO:0000313" key="4">
    <source>
        <dbReference type="Proteomes" id="UP000053029"/>
    </source>
</evidence>
<dbReference type="HOGENOM" id="CLU_067136_0_0_1"/>
<evidence type="ECO:0000256" key="1">
    <source>
        <dbReference type="ARBA" id="ARBA00022801"/>
    </source>
</evidence>
<gene>
    <name evidence="3" type="ORF">Z517_04137</name>
</gene>
<protein>
    <submittedName>
        <fullName evidence="3">Unplaced genomic scaffold supercont1.3, whole genome shotgun sequence</fullName>
    </submittedName>
</protein>